<keyword evidence="2" id="KW-1185">Reference proteome</keyword>
<accession>A0AAD8NQV4</accession>
<dbReference type="Proteomes" id="UP001229421">
    <property type="component" value="Unassembled WGS sequence"/>
</dbReference>
<proteinExistence type="predicted"/>
<gene>
    <name evidence="1" type="ORF">QVD17_20276</name>
</gene>
<evidence type="ECO:0000313" key="1">
    <source>
        <dbReference type="EMBL" id="KAK1424935.1"/>
    </source>
</evidence>
<comment type="caution">
    <text evidence="1">The sequence shown here is derived from an EMBL/GenBank/DDBJ whole genome shotgun (WGS) entry which is preliminary data.</text>
</comment>
<name>A0AAD8NQV4_TARER</name>
<reference evidence="1" key="1">
    <citation type="journal article" date="2023" name="bioRxiv">
        <title>Improved chromosome-level genome assembly for marigold (Tagetes erecta).</title>
        <authorList>
            <person name="Jiang F."/>
            <person name="Yuan L."/>
            <person name="Wang S."/>
            <person name="Wang H."/>
            <person name="Xu D."/>
            <person name="Wang A."/>
            <person name="Fan W."/>
        </authorList>
    </citation>
    <scope>NUCLEOTIDE SEQUENCE</scope>
    <source>
        <strain evidence="1">WSJ</strain>
        <tissue evidence="1">Leaf</tissue>
    </source>
</reference>
<protein>
    <submittedName>
        <fullName evidence="1">Uncharacterized protein</fullName>
    </submittedName>
</protein>
<organism evidence="1 2">
    <name type="scientific">Tagetes erecta</name>
    <name type="common">African marigold</name>
    <dbReference type="NCBI Taxonomy" id="13708"/>
    <lineage>
        <taxon>Eukaryota</taxon>
        <taxon>Viridiplantae</taxon>
        <taxon>Streptophyta</taxon>
        <taxon>Embryophyta</taxon>
        <taxon>Tracheophyta</taxon>
        <taxon>Spermatophyta</taxon>
        <taxon>Magnoliopsida</taxon>
        <taxon>eudicotyledons</taxon>
        <taxon>Gunneridae</taxon>
        <taxon>Pentapetalae</taxon>
        <taxon>asterids</taxon>
        <taxon>campanulids</taxon>
        <taxon>Asterales</taxon>
        <taxon>Asteraceae</taxon>
        <taxon>Asteroideae</taxon>
        <taxon>Heliantheae alliance</taxon>
        <taxon>Tageteae</taxon>
        <taxon>Tagetes</taxon>
    </lineage>
</organism>
<dbReference type="EMBL" id="JAUHHV010000005">
    <property type="protein sequence ID" value="KAK1424935.1"/>
    <property type="molecule type" value="Genomic_DNA"/>
</dbReference>
<dbReference type="AlphaFoldDB" id="A0AAD8NQV4"/>
<sequence>MDKIIASLLIHMGSLALTETEHDVNNQLDALTASGHDVHDQNFNNQVNPLRNILQSDFGHQVTSSSVVGSTCATTTLVNSVNSPMFNSTTCNSQLSQVDVADPPKDGDMLQQLAENFCIEQQQAENGI</sequence>
<evidence type="ECO:0000313" key="2">
    <source>
        <dbReference type="Proteomes" id="UP001229421"/>
    </source>
</evidence>